<dbReference type="eggNOG" id="COG1187">
    <property type="taxonomic scope" value="Bacteria"/>
</dbReference>
<dbReference type="PROSITE" id="PS50889">
    <property type="entry name" value="S4"/>
    <property type="match status" value="1"/>
</dbReference>
<dbReference type="CDD" id="cd02553">
    <property type="entry name" value="PseudoU_synth_RsuA"/>
    <property type="match status" value="1"/>
</dbReference>
<dbReference type="Proteomes" id="UP000030832">
    <property type="component" value="Unassembled WGS sequence"/>
</dbReference>
<evidence type="ECO:0000313" key="8">
    <source>
        <dbReference type="Proteomes" id="UP000030832"/>
    </source>
</evidence>
<dbReference type="Gene3D" id="3.30.70.1560">
    <property type="entry name" value="Alpha-L RNA-binding motif"/>
    <property type="match status" value="1"/>
</dbReference>
<dbReference type="EMBL" id="JRJU01000016">
    <property type="protein sequence ID" value="KHF39686.1"/>
    <property type="molecule type" value="Genomic_DNA"/>
</dbReference>
<evidence type="ECO:0000313" key="7">
    <source>
        <dbReference type="EMBL" id="KHF39686.1"/>
    </source>
</evidence>
<comment type="caution">
    <text evidence="7">The sequence shown here is derived from an EMBL/GenBank/DDBJ whole genome shotgun (WGS) entry which is preliminary data.</text>
</comment>
<dbReference type="GO" id="GO:0000455">
    <property type="term" value="P:enzyme-directed rRNA pseudouridine synthesis"/>
    <property type="evidence" value="ECO:0007669"/>
    <property type="project" value="UniProtKB-ARBA"/>
</dbReference>
<dbReference type="FunFam" id="3.10.290.10:FF:000003">
    <property type="entry name" value="Pseudouridine synthase"/>
    <property type="match status" value="1"/>
</dbReference>
<proteinExistence type="inferred from homology"/>
<dbReference type="STRING" id="333138.LQ50_13735"/>
<dbReference type="RefSeq" id="WP_034629908.1">
    <property type="nucleotide sequence ID" value="NZ_JRJU01000016.1"/>
</dbReference>
<reference evidence="7 8" key="1">
    <citation type="submission" date="2014-09" db="EMBL/GenBank/DDBJ databases">
        <title>Genome sequencing and annotation of Bacillus Okhensis strain Kh10-101T.</title>
        <authorList>
            <person name="Prakash J.S."/>
        </authorList>
    </citation>
    <scope>NUCLEOTIDE SEQUENCE [LARGE SCALE GENOMIC DNA]</scope>
    <source>
        <strain evidence="8">Kh10-101T</strain>
    </source>
</reference>
<dbReference type="EC" id="5.4.99.-" evidence="5"/>
<dbReference type="InterPro" id="IPR018496">
    <property type="entry name" value="PsdUridine_synth_RsuA/RluB_CS"/>
</dbReference>
<dbReference type="InterPro" id="IPR020094">
    <property type="entry name" value="TruA/RsuA/RluB/E/F_N"/>
</dbReference>
<evidence type="ECO:0000256" key="5">
    <source>
        <dbReference type="RuleBase" id="RU003887"/>
    </source>
</evidence>
<accession>A0A0B0IJ38</accession>
<dbReference type="InterPro" id="IPR036986">
    <property type="entry name" value="S4_RNA-bd_sf"/>
</dbReference>
<dbReference type="GO" id="GO:0120159">
    <property type="term" value="F:rRNA pseudouridine synthase activity"/>
    <property type="evidence" value="ECO:0007669"/>
    <property type="project" value="UniProtKB-ARBA"/>
</dbReference>
<dbReference type="Pfam" id="PF01479">
    <property type="entry name" value="S4"/>
    <property type="match status" value="1"/>
</dbReference>
<evidence type="ECO:0000259" key="6">
    <source>
        <dbReference type="SMART" id="SM00363"/>
    </source>
</evidence>
<dbReference type="Pfam" id="PF00849">
    <property type="entry name" value="PseudoU_synth_2"/>
    <property type="match status" value="1"/>
</dbReference>
<dbReference type="NCBIfam" id="TIGR00093">
    <property type="entry name" value="pseudouridine synthase"/>
    <property type="match status" value="1"/>
</dbReference>
<evidence type="ECO:0000256" key="1">
    <source>
        <dbReference type="ARBA" id="ARBA00008348"/>
    </source>
</evidence>
<evidence type="ECO:0000256" key="3">
    <source>
        <dbReference type="ARBA" id="ARBA00023235"/>
    </source>
</evidence>
<keyword evidence="2 4" id="KW-0694">RNA-binding</keyword>
<dbReference type="InterPro" id="IPR042092">
    <property type="entry name" value="PsdUridine_s_RsuA/RluB/E/F_cat"/>
</dbReference>
<dbReference type="GO" id="GO:0003723">
    <property type="term" value="F:RNA binding"/>
    <property type="evidence" value="ECO:0007669"/>
    <property type="project" value="UniProtKB-KW"/>
</dbReference>
<dbReference type="SUPFAM" id="SSF55174">
    <property type="entry name" value="Alpha-L RNA-binding motif"/>
    <property type="match status" value="1"/>
</dbReference>
<sequence>MRMDKLLANMGFGTRKDVKKLMKSGSVHVNGAVIKEGKTHIDPDKDLVTVFGEEVKYKPHIYLMLNKPQGVISATEDQEHETVIDLLLYEHAMYEPFPVGRLDKDTEGFLLITNDGQFSHALMSPRKHVPKTYAATVRGKVTEEDVELFKQGVTLDDGYVTKPAELVIKNHGTVSEIELTITEGKYHQVKRMFEAVGKKVLTLKRLKIADLELDPKLELGTYRELTQKEIDLLLSR</sequence>
<protein>
    <recommendedName>
        <fullName evidence="5">Pseudouridine synthase</fullName>
        <ecNumber evidence="5">5.4.99.-</ecNumber>
    </recommendedName>
</protein>
<gene>
    <name evidence="7" type="ORF">LQ50_13735</name>
</gene>
<dbReference type="InterPro" id="IPR006145">
    <property type="entry name" value="PsdUridine_synth_RsuA/RluA"/>
</dbReference>
<dbReference type="PROSITE" id="PS01149">
    <property type="entry name" value="PSI_RSU"/>
    <property type="match status" value="1"/>
</dbReference>
<name>A0A0B0IJ38_9BACI</name>
<dbReference type="GO" id="GO:0005829">
    <property type="term" value="C:cytosol"/>
    <property type="evidence" value="ECO:0007669"/>
    <property type="project" value="UniProtKB-ARBA"/>
</dbReference>
<comment type="similarity">
    <text evidence="1 5">Belongs to the pseudouridine synthase RsuA family.</text>
</comment>
<dbReference type="Gene3D" id="3.30.70.580">
    <property type="entry name" value="Pseudouridine synthase I, catalytic domain, N-terminal subdomain"/>
    <property type="match status" value="1"/>
</dbReference>
<dbReference type="AlphaFoldDB" id="A0A0B0IJ38"/>
<dbReference type="PANTHER" id="PTHR47683:SF4">
    <property type="entry name" value="PSEUDOURIDINE SYNTHASE"/>
    <property type="match status" value="1"/>
</dbReference>
<dbReference type="OrthoDB" id="9807213at2"/>
<dbReference type="FunFam" id="3.30.70.1560:FF:000001">
    <property type="entry name" value="Pseudouridine synthase"/>
    <property type="match status" value="1"/>
</dbReference>
<feature type="domain" description="RNA-binding S4" evidence="6">
    <location>
        <begin position="1"/>
        <end position="60"/>
    </location>
</feature>
<dbReference type="InterPro" id="IPR050343">
    <property type="entry name" value="RsuA_PseudoU_synthase"/>
</dbReference>
<dbReference type="InterPro" id="IPR000748">
    <property type="entry name" value="PsdUridine_synth_RsuA/RluB/E/F"/>
</dbReference>
<evidence type="ECO:0000256" key="2">
    <source>
        <dbReference type="ARBA" id="ARBA00022884"/>
    </source>
</evidence>
<dbReference type="PANTHER" id="PTHR47683">
    <property type="entry name" value="PSEUDOURIDINE SYNTHASE FAMILY PROTEIN-RELATED"/>
    <property type="match status" value="1"/>
</dbReference>
<organism evidence="7 8">
    <name type="scientific">Halalkalibacter okhensis</name>
    <dbReference type="NCBI Taxonomy" id="333138"/>
    <lineage>
        <taxon>Bacteria</taxon>
        <taxon>Bacillati</taxon>
        <taxon>Bacillota</taxon>
        <taxon>Bacilli</taxon>
        <taxon>Bacillales</taxon>
        <taxon>Bacillaceae</taxon>
        <taxon>Halalkalibacter</taxon>
    </lineage>
</organism>
<dbReference type="SUPFAM" id="SSF55120">
    <property type="entry name" value="Pseudouridine synthase"/>
    <property type="match status" value="1"/>
</dbReference>
<evidence type="ECO:0000256" key="4">
    <source>
        <dbReference type="PROSITE-ProRule" id="PRU00182"/>
    </source>
</evidence>
<keyword evidence="8" id="KW-1185">Reference proteome</keyword>
<dbReference type="InterPro" id="IPR002942">
    <property type="entry name" value="S4_RNA-bd"/>
</dbReference>
<dbReference type="InterPro" id="IPR020103">
    <property type="entry name" value="PsdUridine_synth_cat_dom_sf"/>
</dbReference>
<keyword evidence="3 5" id="KW-0413">Isomerase</keyword>
<dbReference type="Gene3D" id="3.10.290.10">
    <property type="entry name" value="RNA-binding S4 domain"/>
    <property type="match status" value="1"/>
</dbReference>
<dbReference type="SMART" id="SM00363">
    <property type="entry name" value="S4"/>
    <property type="match status" value="1"/>
</dbReference>